<keyword evidence="6" id="KW-1185">Reference proteome</keyword>
<feature type="compositionally biased region" description="Polar residues" evidence="2">
    <location>
        <begin position="224"/>
        <end position="261"/>
    </location>
</feature>
<dbReference type="Pfam" id="PF00179">
    <property type="entry name" value="UQ_con"/>
    <property type="match status" value="1"/>
</dbReference>
<dbReference type="InterPro" id="IPR000608">
    <property type="entry name" value="UBC"/>
</dbReference>
<dbReference type="InterPro" id="IPR016135">
    <property type="entry name" value="UBQ-conjugating_enzyme/RWD"/>
</dbReference>
<evidence type="ECO:0000256" key="2">
    <source>
        <dbReference type="SAM" id="MobiDB-lite"/>
    </source>
</evidence>
<keyword evidence="3" id="KW-0472">Membrane</keyword>
<keyword evidence="3" id="KW-0812">Transmembrane</keyword>
<organism evidence="5 6">
    <name type="scientific">Lomentospora prolificans</name>
    <dbReference type="NCBI Taxonomy" id="41688"/>
    <lineage>
        <taxon>Eukaryota</taxon>
        <taxon>Fungi</taxon>
        <taxon>Dikarya</taxon>
        <taxon>Ascomycota</taxon>
        <taxon>Pezizomycotina</taxon>
        <taxon>Sordariomycetes</taxon>
        <taxon>Hypocreomycetidae</taxon>
        <taxon>Microascales</taxon>
        <taxon>Microascaceae</taxon>
        <taxon>Lomentospora</taxon>
    </lineage>
</organism>
<keyword evidence="1" id="KW-0833">Ubl conjugation pathway</keyword>
<name>A0A2N3MYG6_9PEZI</name>
<protein>
    <recommendedName>
        <fullName evidence="4">UBC core domain-containing protein</fullName>
    </recommendedName>
</protein>
<evidence type="ECO:0000259" key="4">
    <source>
        <dbReference type="PROSITE" id="PS50127"/>
    </source>
</evidence>
<dbReference type="VEuPathDB" id="FungiDB:jhhlp_008594"/>
<dbReference type="PANTHER" id="PTHR24067">
    <property type="entry name" value="UBIQUITIN-CONJUGATING ENZYME E2"/>
    <property type="match status" value="1"/>
</dbReference>
<feature type="transmembrane region" description="Helical" evidence="3">
    <location>
        <begin position="282"/>
        <end position="299"/>
    </location>
</feature>
<dbReference type="AlphaFoldDB" id="A0A2N3MYG6"/>
<proteinExistence type="predicted"/>
<dbReference type="CDD" id="cd23799">
    <property type="entry name" value="UBCc_UBE2J"/>
    <property type="match status" value="1"/>
</dbReference>
<dbReference type="Proteomes" id="UP000233524">
    <property type="component" value="Unassembled WGS sequence"/>
</dbReference>
<dbReference type="InterPro" id="IPR050113">
    <property type="entry name" value="Ub_conjugating_enzyme"/>
</dbReference>
<dbReference type="FunFam" id="3.10.110.10:FF:000093">
    <property type="entry name" value="Ubiquitin conjugating enzyme (UbcF), putative"/>
    <property type="match status" value="1"/>
</dbReference>
<sequence length="310" mass="33811">MNARVLISVMDSAKFNSKSPTIRRILKEAQELASSPSPDYCAAPSESDLFEWHFTFKGPPNSVYSQGIYHGRIVLPPAYPLRPPSFRFMTPSGRFETNREICLSISGHHEETWQPAWGIRTALVALRSFMETDAKGQLGGLDTTDQIRKHLAAESLSYLCPACGKTNADIIKDCHEQSESNGILSSGAPEIEVPSELKMGWKDEMSPETTVGKSPDQPAEATPPAQSDTHSGSLRPESNLNRTASAVRATNSRRSPTQNGPAVSMRVGQAQHPSLPPGVPRWLDQLIIFLIVILAAAILHRLMSTAATTV</sequence>
<dbReference type="Gene3D" id="3.10.110.10">
    <property type="entry name" value="Ubiquitin Conjugating Enzyme"/>
    <property type="match status" value="1"/>
</dbReference>
<comment type="caution">
    <text evidence="5">The sequence shown here is derived from an EMBL/GenBank/DDBJ whole genome shotgun (WGS) entry which is preliminary data.</text>
</comment>
<dbReference type="SMART" id="SM00212">
    <property type="entry name" value="UBCc"/>
    <property type="match status" value="1"/>
</dbReference>
<evidence type="ECO:0000313" key="5">
    <source>
        <dbReference type="EMBL" id="PKS05223.1"/>
    </source>
</evidence>
<evidence type="ECO:0000313" key="6">
    <source>
        <dbReference type="Proteomes" id="UP000233524"/>
    </source>
</evidence>
<dbReference type="OrthoDB" id="1158011at2759"/>
<feature type="domain" description="UBC core" evidence="4">
    <location>
        <begin position="20"/>
        <end position="171"/>
    </location>
</feature>
<feature type="region of interest" description="Disordered" evidence="2">
    <location>
        <begin position="205"/>
        <end position="273"/>
    </location>
</feature>
<evidence type="ECO:0000256" key="3">
    <source>
        <dbReference type="SAM" id="Phobius"/>
    </source>
</evidence>
<evidence type="ECO:0000256" key="1">
    <source>
        <dbReference type="ARBA" id="ARBA00022786"/>
    </source>
</evidence>
<dbReference type="STRING" id="41688.A0A2N3MYG6"/>
<reference evidence="5 6" key="1">
    <citation type="journal article" date="2017" name="G3 (Bethesda)">
        <title>First Draft Genome Sequence of the Pathogenic Fungus Lomentospora prolificans (Formerly Scedosporium prolificans).</title>
        <authorList>
            <person name="Luo R."/>
            <person name="Zimin A."/>
            <person name="Workman R."/>
            <person name="Fan Y."/>
            <person name="Pertea G."/>
            <person name="Grossman N."/>
            <person name="Wear M.P."/>
            <person name="Jia B."/>
            <person name="Miller H."/>
            <person name="Casadevall A."/>
            <person name="Timp W."/>
            <person name="Zhang S.X."/>
            <person name="Salzberg S.L."/>
        </authorList>
    </citation>
    <scope>NUCLEOTIDE SEQUENCE [LARGE SCALE GENOMIC DNA]</scope>
    <source>
        <strain evidence="5 6">JHH-5317</strain>
    </source>
</reference>
<gene>
    <name evidence="5" type="ORF">jhhlp_008594</name>
</gene>
<dbReference type="PROSITE" id="PS50127">
    <property type="entry name" value="UBC_2"/>
    <property type="match status" value="1"/>
</dbReference>
<dbReference type="InParanoid" id="A0A2N3MYG6"/>
<accession>A0A2N3MYG6</accession>
<dbReference type="EMBL" id="NLAX01001623">
    <property type="protein sequence ID" value="PKS05223.1"/>
    <property type="molecule type" value="Genomic_DNA"/>
</dbReference>
<keyword evidence="3" id="KW-1133">Transmembrane helix</keyword>
<dbReference type="SUPFAM" id="SSF54495">
    <property type="entry name" value="UBC-like"/>
    <property type="match status" value="1"/>
</dbReference>